<sequence>MRVISAKDMDAVLEWRGLIETLRQAYRSQTVYPPPSRFDIDRSPTGRGCLQINPAWTNFTAQGHTDRGYIGLGVDLDLLQQDAASVASGVYMLFSGRTGAPIALLDGSYMNLWRQAGIHALAASYLAREDISRLLIIGTHPLLAYLLSAYAEIRDIRSVLIYGADDALCRRLASQPALSRMTIGTANDLSETVSGADMITVLQGPVPDISLESVGPGLHIDVIVPELAIPQALKEDARIFISDNVSSDDTGTLEIAATLHELAQGDKAGRRFYSQLTLFQSSKASGLADLATGGHIFLRT</sequence>
<evidence type="ECO:0000313" key="3">
    <source>
        <dbReference type="Proteomes" id="UP000320593"/>
    </source>
</evidence>
<protein>
    <submittedName>
        <fullName evidence="2">Ornithine cyclodeaminase</fullName>
    </submittedName>
</protein>
<evidence type="ECO:0000256" key="1">
    <source>
        <dbReference type="ARBA" id="ARBA00008903"/>
    </source>
</evidence>
<proteinExistence type="inferred from homology"/>
<dbReference type="GO" id="GO:0005737">
    <property type="term" value="C:cytoplasm"/>
    <property type="evidence" value="ECO:0007669"/>
    <property type="project" value="TreeGrafter"/>
</dbReference>
<accession>A0A562T0S9</accession>
<comment type="caution">
    <text evidence="2">The sequence shown here is derived from an EMBL/GenBank/DDBJ whole genome shotgun (WGS) entry which is preliminary data.</text>
</comment>
<reference evidence="2 3" key="1">
    <citation type="submission" date="2019-07" db="EMBL/GenBank/DDBJ databases">
        <title>Genomic Encyclopedia of Archaeal and Bacterial Type Strains, Phase II (KMG-II): from individual species to whole genera.</title>
        <authorList>
            <person name="Goeker M."/>
        </authorList>
    </citation>
    <scope>NUCLEOTIDE SEQUENCE [LARGE SCALE GENOMIC DNA]</scope>
    <source>
        <strain evidence="2 3">ATCC BAA-252</strain>
    </source>
</reference>
<organism evidence="2 3">
    <name type="scientific">Roseibium hamelinense</name>
    <dbReference type="NCBI Taxonomy" id="150831"/>
    <lineage>
        <taxon>Bacteria</taxon>
        <taxon>Pseudomonadati</taxon>
        <taxon>Pseudomonadota</taxon>
        <taxon>Alphaproteobacteria</taxon>
        <taxon>Hyphomicrobiales</taxon>
        <taxon>Stappiaceae</taxon>
        <taxon>Roseibium</taxon>
    </lineage>
</organism>
<dbReference type="Pfam" id="PF02423">
    <property type="entry name" value="OCD_Mu_crystall"/>
    <property type="match status" value="1"/>
</dbReference>
<name>A0A562T0S9_9HYPH</name>
<dbReference type="PANTHER" id="PTHR13812:SF19">
    <property type="entry name" value="KETIMINE REDUCTASE MU-CRYSTALLIN"/>
    <property type="match status" value="1"/>
</dbReference>
<dbReference type="PANTHER" id="PTHR13812">
    <property type="entry name" value="KETIMINE REDUCTASE MU-CRYSTALLIN"/>
    <property type="match status" value="1"/>
</dbReference>
<gene>
    <name evidence="2" type="ORF">JM93_02425</name>
</gene>
<dbReference type="Gene3D" id="3.40.50.720">
    <property type="entry name" value="NAD(P)-binding Rossmann-like Domain"/>
    <property type="match status" value="1"/>
</dbReference>
<comment type="similarity">
    <text evidence="1">Belongs to the ornithine cyclodeaminase/mu-crystallin family.</text>
</comment>
<dbReference type="AlphaFoldDB" id="A0A562T0S9"/>
<dbReference type="Proteomes" id="UP000320593">
    <property type="component" value="Unassembled WGS sequence"/>
</dbReference>
<dbReference type="EMBL" id="VLLF01000005">
    <property type="protein sequence ID" value="TWI87185.1"/>
    <property type="molecule type" value="Genomic_DNA"/>
</dbReference>
<dbReference type="InterPro" id="IPR023401">
    <property type="entry name" value="ODC_N"/>
</dbReference>
<dbReference type="OrthoDB" id="8111030at2"/>
<dbReference type="SUPFAM" id="SSF51735">
    <property type="entry name" value="NAD(P)-binding Rossmann-fold domains"/>
    <property type="match status" value="1"/>
</dbReference>
<dbReference type="InterPro" id="IPR003462">
    <property type="entry name" value="ODC_Mu_crystall"/>
</dbReference>
<dbReference type="InterPro" id="IPR036291">
    <property type="entry name" value="NAD(P)-bd_dom_sf"/>
</dbReference>
<evidence type="ECO:0000313" key="2">
    <source>
        <dbReference type="EMBL" id="TWI87185.1"/>
    </source>
</evidence>
<keyword evidence="3" id="KW-1185">Reference proteome</keyword>
<dbReference type="Gene3D" id="3.30.1780.10">
    <property type="entry name" value="ornithine cyclodeaminase, domain 1"/>
    <property type="match status" value="1"/>
</dbReference>